<organism evidence="2">
    <name type="scientific">hydrothermal vent metagenome</name>
    <dbReference type="NCBI Taxonomy" id="652676"/>
    <lineage>
        <taxon>unclassified sequences</taxon>
        <taxon>metagenomes</taxon>
        <taxon>ecological metagenomes</taxon>
    </lineage>
</organism>
<feature type="transmembrane region" description="Helical" evidence="1">
    <location>
        <begin position="38"/>
        <end position="61"/>
    </location>
</feature>
<name>A0A3B0R252_9ZZZZ</name>
<evidence type="ECO:0008006" key="3">
    <source>
        <dbReference type="Google" id="ProtNLM"/>
    </source>
</evidence>
<feature type="transmembrane region" description="Helical" evidence="1">
    <location>
        <begin position="68"/>
        <end position="89"/>
    </location>
</feature>
<reference evidence="2" key="1">
    <citation type="submission" date="2018-06" db="EMBL/GenBank/DDBJ databases">
        <authorList>
            <person name="Zhirakovskaya E."/>
        </authorList>
    </citation>
    <scope>NUCLEOTIDE SEQUENCE</scope>
</reference>
<gene>
    <name evidence="2" type="ORF">MNBD_ALPHA06-1805</name>
</gene>
<dbReference type="EMBL" id="UOEE01000003">
    <property type="protein sequence ID" value="VAV86592.1"/>
    <property type="molecule type" value="Genomic_DNA"/>
</dbReference>
<feature type="transmembrane region" description="Helical" evidence="1">
    <location>
        <begin position="101"/>
        <end position="123"/>
    </location>
</feature>
<keyword evidence="1" id="KW-0812">Transmembrane</keyword>
<accession>A0A3B0R252</accession>
<keyword evidence="1" id="KW-1133">Transmembrane helix</keyword>
<evidence type="ECO:0000256" key="1">
    <source>
        <dbReference type="SAM" id="Phobius"/>
    </source>
</evidence>
<keyword evidence="1" id="KW-0472">Membrane</keyword>
<protein>
    <recommendedName>
        <fullName evidence="3">Vitamin K epoxide reductase domain-containing protein</fullName>
    </recommendedName>
</protein>
<sequence>MNVSQIGRFALVLLTGFGVFAGANLSWQQITIGDICPMLGPVPACFVVLAGYALMLVSVFVVVRMRKLLFFAGWVPVMGLASIGVVLELLQGDICPPGPAAIPQCFISLAMVVLCLLLFLKFVQTGQTRDKNDTQG</sequence>
<proteinExistence type="predicted"/>
<evidence type="ECO:0000313" key="2">
    <source>
        <dbReference type="EMBL" id="VAV86592.1"/>
    </source>
</evidence>
<dbReference type="AlphaFoldDB" id="A0A3B0R252"/>